<evidence type="ECO:0000313" key="2">
    <source>
        <dbReference type="Proteomes" id="UP000051859"/>
    </source>
</evidence>
<proteinExistence type="predicted"/>
<gene>
    <name evidence="1" type="ORF">IV81_GL001160</name>
</gene>
<protein>
    <submittedName>
        <fullName evidence="1">Uncharacterized protein</fullName>
    </submittedName>
</protein>
<dbReference type="Proteomes" id="UP000051859">
    <property type="component" value="Unassembled WGS sequence"/>
</dbReference>
<keyword evidence="2" id="KW-1185">Reference proteome</keyword>
<accession>A0A0R2KSF1</accession>
<evidence type="ECO:0000313" key="1">
    <source>
        <dbReference type="EMBL" id="KRN92515.1"/>
    </source>
</evidence>
<sequence length="89" mass="10459">MENESMMDFDDLTYELNVSKSLLETNTEYLDNISKTENDSSRLWEFDRLQQRMTYLSYILMDKLEKVSDGVTQMQTVELKSNQESKGKG</sequence>
<organism evidence="1 2">
    <name type="scientific">Pediococcus stilesii</name>
    <dbReference type="NCBI Taxonomy" id="331679"/>
    <lineage>
        <taxon>Bacteria</taxon>
        <taxon>Bacillati</taxon>
        <taxon>Bacillota</taxon>
        <taxon>Bacilli</taxon>
        <taxon>Lactobacillales</taxon>
        <taxon>Lactobacillaceae</taxon>
        <taxon>Pediococcus</taxon>
    </lineage>
</organism>
<dbReference type="STRING" id="331679.IV81_GL001160"/>
<dbReference type="EMBL" id="JQBX01000033">
    <property type="protein sequence ID" value="KRN92515.1"/>
    <property type="molecule type" value="Genomic_DNA"/>
</dbReference>
<name>A0A0R2KSF1_9LACO</name>
<dbReference type="AlphaFoldDB" id="A0A0R2KSF1"/>
<reference evidence="1 2" key="1">
    <citation type="journal article" date="2015" name="Genome Announc.">
        <title>Expanding the biotechnology potential of lactobacilli through comparative genomics of 213 strains and associated genera.</title>
        <authorList>
            <person name="Sun Z."/>
            <person name="Harris H.M."/>
            <person name="McCann A."/>
            <person name="Guo C."/>
            <person name="Argimon S."/>
            <person name="Zhang W."/>
            <person name="Yang X."/>
            <person name="Jeffery I.B."/>
            <person name="Cooney J.C."/>
            <person name="Kagawa T.F."/>
            <person name="Liu W."/>
            <person name="Song Y."/>
            <person name="Salvetti E."/>
            <person name="Wrobel A."/>
            <person name="Rasinkangas P."/>
            <person name="Parkhill J."/>
            <person name="Rea M.C."/>
            <person name="O'Sullivan O."/>
            <person name="Ritari J."/>
            <person name="Douillard F.P."/>
            <person name="Paul Ross R."/>
            <person name="Yang R."/>
            <person name="Briner A.E."/>
            <person name="Felis G.E."/>
            <person name="de Vos W.M."/>
            <person name="Barrangou R."/>
            <person name="Klaenhammer T.R."/>
            <person name="Caufield P.W."/>
            <person name="Cui Y."/>
            <person name="Zhang H."/>
            <person name="O'Toole P.W."/>
        </authorList>
    </citation>
    <scope>NUCLEOTIDE SEQUENCE [LARGE SCALE GENOMIC DNA]</scope>
    <source>
        <strain evidence="1 2">DSM 18001</strain>
    </source>
</reference>
<dbReference type="PATRIC" id="fig|331679.3.peg.1181"/>
<dbReference type="RefSeq" id="WP_157059769.1">
    <property type="nucleotide sequence ID" value="NZ_JQBX01000033.1"/>
</dbReference>
<comment type="caution">
    <text evidence="1">The sequence shown here is derived from an EMBL/GenBank/DDBJ whole genome shotgun (WGS) entry which is preliminary data.</text>
</comment>